<feature type="transmembrane region" description="Helical" evidence="7">
    <location>
        <begin position="22"/>
        <end position="41"/>
    </location>
</feature>
<sequence>MSGVEIDPERVLKPLQNTSREYYILLGLFTLALLLFLEAWVHQITYGVGAVTGIGDWGISGGVPWGLYIGGFVWWIGVAHGGIAISAAVRVINLDKYRPIARIAEVLTVLALAMAALNIVLSMGRPDRIFNTIVQWPFTVHHSPLAWDIAVISLYLVLTLTYMTLSLRSEISAVRHRLPKWLAPLYALITLGYNPDEDEKIDQILWWLAVAILALVPLLSGGVVPWLFSLIAAQPGWYGAAAGAAMLTESITSALALVLIMTVVFRQAYGWQDMIEDDILRDLTIVLAFLALGTIWFTMHDVLTGYYIAPVNIGALTAGMLELNFFWIAIGGLVLSVVLLFGMIGWPKWFFNTPLLVGVSALLAITILNKKVMFVVEGLMYPTQPPLTNLYPTGVYSPTLVEWILFLGTIMLAGFGFLVITKVIPMIELEKEERELLKPTAETDGTEGE</sequence>
<keyword evidence="5 7" id="KW-1133">Transmembrane helix</keyword>
<dbReference type="Proteomes" id="UP000263012">
    <property type="component" value="Chromosome"/>
</dbReference>
<keyword evidence="3" id="KW-1003">Cell membrane</keyword>
<dbReference type="RefSeq" id="WP_119818766.1">
    <property type="nucleotide sequence ID" value="NZ_CP025066.1"/>
</dbReference>
<evidence type="ECO:0000256" key="1">
    <source>
        <dbReference type="ARBA" id="ARBA00004651"/>
    </source>
</evidence>
<accession>A0A343TKU5</accession>
<evidence type="ECO:0000256" key="3">
    <source>
        <dbReference type="ARBA" id="ARBA00022475"/>
    </source>
</evidence>
<dbReference type="KEGG" id="hdf:AArcSl_2092"/>
<feature type="transmembrane region" description="Helical" evidence="7">
    <location>
        <begin position="204"/>
        <end position="228"/>
    </location>
</feature>
<feature type="transmembrane region" description="Helical" evidence="7">
    <location>
        <begin position="72"/>
        <end position="92"/>
    </location>
</feature>
<dbReference type="GO" id="GO:0005886">
    <property type="term" value="C:plasma membrane"/>
    <property type="evidence" value="ECO:0007669"/>
    <property type="project" value="UniProtKB-SubCell"/>
</dbReference>
<evidence type="ECO:0000256" key="6">
    <source>
        <dbReference type="ARBA" id="ARBA00023136"/>
    </source>
</evidence>
<evidence type="ECO:0000313" key="9">
    <source>
        <dbReference type="Proteomes" id="UP000263012"/>
    </source>
</evidence>
<keyword evidence="9" id="KW-1185">Reference proteome</keyword>
<dbReference type="InterPro" id="IPR052049">
    <property type="entry name" value="Electron_transfer_protein"/>
</dbReference>
<feature type="transmembrane region" description="Helical" evidence="7">
    <location>
        <begin position="324"/>
        <end position="342"/>
    </location>
</feature>
<evidence type="ECO:0000313" key="8">
    <source>
        <dbReference type="EMBL" id="AUX09717.1"/>
    </source>
</evidence>
<feature type="transmembrane region" description="Helical" evidence="7">
    <location>
        <begin position="144"/>
        <end position="165"/>
    </location>
</feature>
<comment type="similarity">
    <text evidence="2">Belongs to the NrfD family.</text>
</comment>
<dbReference type="GeneID" id="37878443"/>
<evidence type="ECO:0000256" key="5">
    <source>
        <dbReference type="ARBA" id="ARBA00022989"/>
    </source>
</evidence>
<keyword evidence="6 7" id="KW-0472">Membrane</keyword>
<feature type="transmembrane region" description="Helical" evidence="7">
    <location>
        <begin position="349"/>
        <end position="368"/>
    </location>
</feature>
<name>A0A343TKU5_9EURY</name>
<feature type="transmembrane region" description="Helical" evidence="7">
    <location>
        <begin position="240"/>
        <end position="265"/>
    </location>
</feature>
<feature type="transmembrane region" description="Helical" evidence="7">
    <location>
        <begin position="104"/>
        <end position="124"/>
    </location>
</feature>
<evidence type="ECO:0000256" key="2">
    <source>
        <dbReference type="ARBA" id="ARBA00008929"/>
    </source>
</evidence>
<protein>
    <submittedName>
        <fullName evidence="8">Polysulfide reductase NrfD</fullName>
    </submittedName>
</protein>
<reference evidence="9" key="1">
    <citation type="submission" date="2017-11" db="EMBL/GenBank/DDBJ databases">
        <title>Phenotypic and genomic properties of facultatively anaerobic sulfur-reducing natronoarchaea from hypersaline soda lakes.</title>
        <authorList>
            <person name="Sorokin D.Y."/>
            <person name="Kublanov I.V."/>
            <person name="Roman P."/>
            <person name="Sinninghe Damste J.S."/>
            <person name="Golyshin P.N."/>
            <person name="Rojo D."/>
            <person name="Ciordia S."/>
            <person name="Mena M.D.C."/>
            <person name="Ferrer M."/>
            <person name="Messina E."/>
            <person name="Smedile F."/>
            <person name="La Spada G."/>
            <person name="La Cono V."/>
            <person name="Yakimov M.M."/>
        </authorList>
    </citation>
    <scope>NUCLEOTIDE SEQUENCE [LARGE SCALE GENOMIC DNA]</scope>
    <source>
        <strain evidence="9">AArc-Sl</strain>
    </source>
</reference>
<keyword evidence="4 7" id="KW-0812">Transmembrane</keyword>
<feature type="transmembrane region" description="Helical" evidence="7">
    <location>
        <begin position="403"/>
        <end position="424"/>
    </location>
</feature>
<dbReference type="AlphaFoldDB" id="A0A343TKU5"/>
<evidence type="ECO:0000256" key="4">
    <source>
        <dbReference type="ARBA" id="ARBA00022692"/>
    </source>
</evidence>
<feature type="transmembrane region" description="Helical" evidence="7">
    <location>
        <begin position="285"/>
        <end position="309"/>
    </location>
</feature>
<proteinExistence type="inferred from homology"/>
<dbReference type="OrthoDB" id="200631at2157"/>
<dbReference type="PANTHER" id="PTHR34856">
    <property type="entry name" value="PROTEIN NRFD"/>
    <property type="match status" value="1"/>
</dbReference>
<comment type="subcellular location">
    <subcellularLocation>
        <location evidence="1">Cell membrane</location>
        <topology evidence="1">Multi-pass membrane protein</topology>
    </subcellularLocation>
</comment>
<dbReference type="EMBL" id="CP025066">
    <property type="protein sequence ID" value="AUX09717.1"/>
    <property type="molecule type" value="Genomic_DNA"/>
</dbReference>
<dbReference type="Pfam" id="PF03916">
    <property type="entry name" value="NrfD"/>
    <property type="match status" value="1"/>
</dbReference>
<dbReference type="InterPro" id="IPR005614">
    <property type="entry name" value="NrfD-like"/>
</dbReference>
<evidence type="ECO:0000256" key="7">
    <source>
        <dbReference type="SAM" id="Phobius"/>
    </source>
</evidence>
<dbReference type="PANTHER" id="PTHR34856:SF2">
    <property type="entry name" value="PROTEIN NRFD"/>
    <property type="match status" value="1"/>
</dbReference>
<gene>
    <name evidence="8" type="ORF">AArcSl_2092</name>
</gene>
<organism evidence="8 9">
    <name type="scientific">Halalkaliarchaeum desulfuricum</name>
    <dbReference type="NCBI Taxonomy" id="2055893"/>
    <lineage>
        <taxon>Archaea</taxon>
        <taxon>Methanobacteriati</taxon>
        <taxon>Methanobacteriota</taxon>
        <taxon>Stenosarchaea group</taxon>
        <taxon>Halobacteria</taxon>
        <taxon>Halobacteriales</taxon>
        <taxon>Haloferacaceae</taxon>
        <taxon>Halalkaliarchaeum</taxon>
    </lineage>
</organism>